<organism evidence="1 2">
    <name type="scientific">Bacteroides intestinalis DSM 17393</name>
    <dbReference type="NCBI Taxonomy" id="471870"/>
    <lineage>
        <taxon>Bacteria</taxon>
        <taxon>Pseudomonadati</taxon>
        <taxon>Bacteroidota</taxon>
        <taxon>Bacteroidia</taxon>
        <taxon>Bacteroidales</taxon>
        <taxon>Bacteroidaceae</taxon>
        <taxon>Bacteroides</taxon>
    </lineage>
</organism>
<gene>
    <name evidence="1" type="ORF">BACINT_00731</name>
</gene>
<proteinExistence type="predicted"/>
<dbReference type="Proteomes" id="UP000004596">
    <property type="component" value="Unassembled WGS sequence"/>
</dbReference>
<dbReference type="EMBL" id="ABJL02000006">
    <property type="protein sequence ID" value="EDV07165.1"/>
    <property type="molecule type" value="Genomic_DNA"/>
</dbReference>
<comment type="caution">
    <text evidence="1">The sequence shown here is derived from an EMBL/GenBank/DDBJ whole genome shotgun (WGS) entry which is preliminary data.</text>
</comment>
<accession>B3C741</accession>
<evidence type="ECO:0000313" key="1">
    <source>
        <dbReference type="EMBL" id="EDV07165.1"/>
    </source>
</evidence>
<protein>
    <submittedName>
        <fullName evidence="1">Uncharacterized protein</fullName>
    </submittedName>
</protein>
<evidence type="ECO:0000313" key="2">
    <source>
        <dbReference type="Proteomes" id="UP000004596"/>
    </source>
</evidence>
<reference evidence="1 2" key="2">
    <citation type="submission" date="2008-04" db="EMBL/GenBank/DDBJ databases">
        <authorList>
            <person name="Fulton L."/>
            <person name="Clifton S."/>
            <person name="Fulton B."/>
            <person name="Xu J."/>
            <person name="Minx P."/>
            <person name="Pepin K.H."/>
            <person name="Johnson M."/>
            <person name="Thiruvilangam P."/>
            <person name="Bhonagiri V."/>
            <person name="Nash W.E."/>
            <person name="Mardis E.R."/>
            <person name="Wilson R.K."/>
        </authorList>
    </citation>
    <scope>NUCLEOTIDE SEQUENCE [LARGE SCALE GENOMIC DNA]</scope>
    <source>
        <strain evidence="1 2">DSM 17393</strain>
    </source>
</reference>
<dbReference type="AlphaFoldDB" id="B3C741"/>
<name>B3C741_9BACE</name>
<sequence>MNGSEIVPVWEKSHKMKFWKFLYWYIKKNYIFVSNSKSNCV</sequence>
<reference evidence="1 2" key="1">
    <citation type="submission" date="2008-04" db="EMBL/GenBank/DDBJ databases">
        <title>Draft genome sequence of Bacteroides intestinalis (DSM 17393).</title>
        <authorList>
            <person name="Sudarsanam P."/>
            <person name="Ley R."/>
            <person name="Guruge J."/>
            <person name="Turnbaugh P.J."/>
            <person name="Mahowald M."/>
            <person name="Liep D."/>
            <person name="Gordon J."/>
        </authorList>
    </citation>
    <scope>NUCLEOTIDE SEQUENCE [LARGE SCALE GENOMIC DNA]</scope>
    <source>
        <strain evidence="1 2">DSM 17393</strain>
    </source>
</reference>